<dbReference type="EMBL" id="JAWDJR010000009">
    <property type="protein sequence ID" value="KAK9969663.1"/>
    <property type="molecule type" value="Genomic_DNA"/>
</dbReference>
<evidence type="ECO:0000313" key="3">
    <source>
        <dbReference type="Proteomes" id="UP001479290"/>
    </source>
</evidence>
<feature type="region of interest" description="Disordered" evidence="1">
    <location>
        <begin position="47"/>
        <end position="69"/>
    </location>
</feature>
<dbReference type="AlphaFoldDB" id="A0AAW2A9D3"/>
<proteinExistence type="predicted"/>
<feature type="compositionally biased region" description="Basic and acidic residues" evidence="1">
    <location>
        <begin position="59"/>
        <end position="68"/>
    </location>
</feature>
<evidence type="ECO:0000256" key="1">
    <source>
        <dbReference type="SAM" id="MobiDB-lite"/>
    </source>
</evidence>
<organism evidence="2 3">
    <name type="scientific">Culter alburnus</name>
    <name type="common">Topmouth culter</name>
    <dbReference type="NCBI Taxonomy" id="194366"/>
    <lineage>
        <taxon>Eukaryota</taxon>
        <taxon>Metazoa</taxon>
        <taxon>Chordata</taxon>
        <taxon>Craniata</taxon>
        <taxon>Vertebrata</taxon>
        <taxon>Euteleostomi</taxon>
        <taxon>Actinopterygii</taxon>
        <taxon>Neopterygii</taxon>
        <taxon>Teleostei</taxon>
        <taxon>Ostariophysi</taxon>
        <taxon>Cypriniformes</taxon>
        <taxon>Xenocyprididae</taxon>
        <taxon>Xenocypridinae</taxon>
        <taxon>Culter</taxon>
    </lineage>
</organism>
<reference evidence="2 3" key="1">
    <citation type="submission" date="2024-05" db="EMBL/GenBank/DDBJ databases">
        <title>A high-quality chromosomal-level genome assembly of Topmouth culter (Culter alburnus).</title>
        <authorList>
            <person name="Zhao H."/>
        </authorList>
    </citation>
    <scope>NUCLEOTIDE SEQUENCE [LARGE SCALE GENOMIC DNA]</scope>
    <source>
        <strain evidence="2">CATC2023</strain>
        <tissue evidence="2">Muscle</tissue>
    </source>
</reference>
<evidence type="ECO:0000313" key="2">
    <source>
        <dbReference type="EMBL" id="KAK9969663.1"/>
    </source>
</evidence>
<gene>
    <name evidence="2" type="ORF">ABG768_027820</name>
</gene>
<keyword evidence="3" id="KW-1185">Reference proteome</keyword>
<name>A0AAW2A9D3_CULAL</name>
<dbReference type="Proteomes" id="UP001479290">
    <property type="component" value="Unassembled WGS sequence"/>
</dbReference>
<accession>A0AAW2A9D3</accession>
<sequence>MTATRAIVAPLIDASLNPPTAAHTPRTQKRARSRFREIWGKRRMVRNGRDSDEEVGGLGKERGKRGGEQDEFWVQTEGERLAEVSYCSAAI</sequence>
<protein>
    <submittedName>
        <fullName evidence="2">Uncharacterized protein</fullName>
    </submittedName>
</protein>
<comment type="caution">
    <text evidence="2">The sequence shown here is derived from an EMBL/GenBank/DDBJ whole genome shotgun (WGS) entry which is preliminary data.</text>
</comment>